<dbReference type="EMBL" id="JAAEDI010000003">
    <property type="protein sequence ID" value="MBR0648638.1"/>
    <property type="molecule type" value="Genomic_DNA"/>
</dbReference>
<evidence type="ECO:0000313" key="1">
    <source>
        <dbReference type="EMBL" id="MBR0648638.1"/>
    </source>
</evidence>
<name>A0ABS5ECA0_9PROT</name>
<proteinExistence type="predicted"/>
<keyword evidence="2" id="KW-1185">Reference proteome</keyword>
<sequence>MPESAIQHSANFRRSVMPFPGYLHSEQIVSPRFSRAGSIAYPQRMQFAPSSDASNGSATRLIGPIAGKLRRWATLECDSVVG</sequence>
<accession>A0ABS5ECA0</accession>
<organism evidence="1 2">
    <name type="scientific">Neoroseomonas terrae</name>
    <dbReference type="NCBI Taxonomy" id="424799"/>
    <lineage>
        <taxon>Bacteria</taxon>
        <taxon>Pseudomonadati</taxon>
        <taxon>Pseudomonadota</taxon>
        <taxon>Alphaproteobacteria</taxon>
        <taxon>Acetobacterales</taxon>
        <taxon>Acetobacteraceae</taxon>
        <taxon>Neoroseomonas</taxon>
    </lineage>
</organism>
<dbReference type="Proteomes" id="UP000698752">
    <property type="component" value="Unassembled WGS sequence"/>
</dbReference>
<evidence type="ECO:0000313" key="2">
    <source>
        <dbReference type="Proteomes" id="UP000698752"/>
    </source>
</evidence>
<dbReference type="RefSeq" id="WP_211865981.1">
    <property type="nucleotide sequence ID" value="NZ_JAAEDI010000003.1"/>
</dbReference>
<protein>
    <submittedName>
        <fullName evidence="1">Uncharacterized protein</fullName>
    </submittedName>
</protein>
<comment type="caution">
    <text evidence="1">The sequence shown here is derived from an EMBL/GenBank/DDBJ whole genome shotgun (WGS) entry which is preliminary data.</text>
</comment>
<reference evidence="2" key="1">
    <citation type="journal article" date="2021" name="Syst. Appl. Microbiol.">
        <title>Roseomonas hellenica sp. nov., isolated from roots of wild-growing Alkanna tinctoria.</title>
        <authorList>
            <person name="Rat A."/>
            <person name="Naranjo H.D."/>
            <person name="Lebbe L."/>
            <person name="Cnockaert M."/>
            <person name="Krigas N."/>
            <person name="Grigoriadou K."/>
            <person name="Maloupa E."/>
            <person name="Willems A."/>
        </authorList>
    </citation>
    <scope>NUCLEOTIDE SEQUENCE [LARGE SCALE GENOMIC DNA]</scope>
    <source>
        <strain evidence="2">LMG 31159</strain>
    </source>
</reference>
<gene>
    <name evidence="1" type="ORF">GXW78_03110</name>
</gene>